<reference evidence="4 5" key="1">
    <citation type="submission" date="2024-03" db="EMBL/GenBank/DDBJ databases">
        <title>Aureococcus anophagefferens CCMP1851 and Kratosvirus quantuckense: Draft genome of a second virus-susceptible host strain in the model system.</title>
        <authorList>
            <person name="Chase E."/>
            <person name="Truchon A.R."/>
            <person name="Schepens W."/>
            <person name="Wilhelm S.W."/>
        </authorList>
    </citation>
    <scope>NUCLEOTIDE SEQUENCE [LARGE SCALE GENOMIC DNA]</scope>
    <source>
        <strain evidence="4 5">CCMP1851</strain>
    </source>
</reference>
<dbReference type="InterPro" id="IPR036812">
    <property type="entry name" value="NAD(P)_OxRdtase_dom_sf"/>
</dbReference>
<dbReference type="PRINTS" id="PR00069">
    <property type="entry name" value="ALDKETRDTASE"/>
</dbReference>
<organism evidence="4 5">
    <name type="scientific">Aureococcus anophagefferens</name>
    <name type="common">Harmful bloom alga</name>
    <dbReference type="NCBI Taxonomy" id="44056"/>
    <lineage>
        <taxon>Eukaryota</taxon>
        <taxon>Sar</taxon>
        <taxon>Stramenopiles</taxon>
        <taxon>Ochrophyta</taxon>
        <taxon>Pelagophyceae</taxon>
        <taxon>Pelagomonadales</taxon>
        <taxon>Pelagomonadaceae</taxon>
        <taxon>Aureococcus</taxon>
    </lineage>
</organism>
<dbReference type="InterPro" id="IPR023210">
    <property type="entry name" value="NADP_OxRdtase_dom"/>
</dbReference>
<protein>
    <submittedName>
        <fullName evidence="4">Aldo-keto reductase</fullName>
    </submittedName>
</protein>
<sequence>MRLLKFTLLAAATDALRTNRRAVLRQASAGTLMVNLPFQLPSIGRAAGPATNEVVGTVNGIRRKRLGGSDIVVSEVGLGTQRWGGADFNSPDKELCHKLLDRGVLEGGINLIDTAEQVWRPRPSIARASPAITPFPPPQYPIPSSRDKPEGATEEIIGSWLAGGKGRRDKVVLASKITGGRNVNKRTLVSDCEGSLRRLGVDALDVYLLHWPARYTPQSNWGQSLEYDWDLGQRAVPSAASFREVVGAMGELMKAGKIRGYGACNDNSVGLMGMHAAARELGVPPPCAMENDYSLVNRRVEENGLSEASSPAICNAGFLAYNVLAGGMLTGKYGLFLGEKTDPPAVDDPDRERATRNNQKPRGRMDTRGWGNTLGRYRTTAARSAMKNYARLADEYGLKGGTTELALRFCAGRGAVSSSLVGHTSLAQLDATVAAFKGAAKGPLPAQLRWEIDRVHLQNRLPLFSNDEAQSDWLGEGFIGERLP</sequence>
<feature type="region of interest" description="Disordered" evidence="2">
    <location>
        <begin position="342"/>
        <end position="372"/>
    </location>
</feature>
<keyword evidence="1" id="KW-0560">Oxidoreductase</keyword>
<dbReference type="PANTHER" id="PTHR43364:SF4">
    <property type="entry name" value="NAD(P)-LINKED OXIDOREDUCTASE SUPERFAMILY PROTEIN"/>
    <property type="match status" value="1"/>
</dbReference>
<dbReference type="Pfam" id="PF00248">
    <property type="entry name" value="Aldo_ket_red"/>
    <property type="match status" value="1"/>
</dbReference>
<dbReference type="Gene3D" id="3.20.20.100">
    <property type="entry name" value="NADP-dependent oxidoreductase domain"/>
    <property type="match status" value="1"/>
</dbReference>
<name>A0ABR1GEE2_AURAN</name>
<feature type="region of interest" description="Disordered" evidence="2">
    <location>
        <begin position="129"/>
        <end position="149"/>
    </location>
</feature>
<evidence type="ECO:0000313" key="4">
    <source>
        <dbReference type="EMBL" id="KAK7254187.1"/>
    </source>
</evidence>
<dbReference type="PANTHER" id="PTHR43364">
    <property type="entry name" value="NADH-SPECIFIC METHYLGLYOXAL REDUCTASE-RELATED"/>
    <property type="match status" value="1"/>
</dbReference>
<dbReference type="SUPFAM" id="SSF51430">
    <property type="entry name" value="NAD(P)-linked oxidoreductase"/>
    <property type="match status" value="1"/>
</dbReference>
<feature type="domain" description="NADP-dependent oxidoreductase" evidence="3">
    <location>
        <begin position="76"/>
        <end position="437"/>
    </location>
</feature>
<evidence type="ECO:0000313" key="5">
    <source>
        <dbReference type="Proteomes" id="UP001363151"/>
    </source>
</evidence>
<proteinExistence type="predicted"/>
<evidence type="ECO:0000256" key="1">
    <source>
        <dbReference type="ARBA" id="ARBA00023002"/>
    </source>
</evidence>
<evidence type="ECO:0000256" key="2">
    <source>
        <dbReference type="SAM" id="MobiDB-lite"/>
    </source>
</evidence>
<keyword evidence="5" id="KW-1185">Reference proteome</keyword>
<accession>A0ABR1GEE2</accession>
<dbReference type="Proteomes" id="UP001363151">
    <property type="component" value="Unassembled WGS sequence"/>
</dbReference>
<dbReference type="EMBL" id="JBBJCI010000032">
    <property type="protein sequence ID" value="KAK7254187.1"/>
    <property type="molecule type" value="Genomic_DNA"/>
</dbReference>
<comment type="caution">
    <text evidence="4">The sequence shown here is derived from an EMBL/GenBank/DDBJ whole genome shotgun (WGS) entry which is preliminary data.</text>
</comment>
<dbReference type="InterPro" id="IPR050523">
    <property type="entry name" value="AKR_Detox_Biosynth"/>
</dbReference>
<gene>
    <name evidence="4" type="ORF">SO694_00008529</name>
</gene>
<dbReference type="InterPro" id="IPR020471">
    <property type="entry name" value="AKR"/>
</dbReference>
<evidence type="ECO:0000259" key="3">
    <source>
        <dbReference type="Pfam" id="PF00248"/>
    </source>
</evidence>